<evidence type="ECO:0000259" key="1">
    <source>
        <dbReference type="Pfam" id="PF06985"/>
    </source>
</evidence>
<dbReference type="EMBL" id="LKEA01000001">
    <property type="protein sequence ID" value="ROW12530.1"/>
    <property type="molecule type" value="Genomic_DNA"/>
</dbReference>
<dbReference type="Pfam" id="PF06985">
    <property type="entry name" value="HET"/>
    <property type="match status" value="1"/>
</dbReference>
<reference evidence="2 3" key="1">
    <citation type="submission" date="2015-09" db="EMBL/GenBank/DDBJ databases">
        <title>Host preference determinants of Valsa canker pathogens revealed by comparative genomics.</title>
        <authorList>
            <person name="Yin Z."/>
            <person name="Huang L."/>
        </authorList>
    </citation>
    <scope>NUCLEOTIDE SEQUENCE [LARGE SCALE GENOMIC DNA]</scope>
    <source>
        <strain evidence="2 3">03-1</strain>
    </source>
</reference>
<dbReference type="AlphaFoldDB" id="A0A423X9U1"/>
<dbReference type="Proteomes" id="UP000283895">
    <property type="component" value="Unassembled WGS sequence"/>
</dbReference>
<feature type="domain" description="Heterokaryon incompatibility" evidence="1">
    <location>
        <begin position="23"/>
        <end position="159"/>
    </location>
</feature>
<accession>A0A423X9U1</accession>
<evidence type="ECO:0000313" key="3">
    <source>
        <dbReference type="Proteomes" id="UP000283895"/>
    </source>
</evidence>
<dbReference type="PANTHER" id="PTHR33112:SF9">
    <property type="entry name" value="HETEROKARYON INCOMPATIBILITY DOMAIN-CONTAINING PROTEIN"/>
    <property type="match status" value="1"/>
</dbReference>
<dbReference type="STRING" id="356882.A0A423X9U1"/>
<evidence type="ECO:0000313" key="2">
    <source>
        <dbReference type="EMBL" id="ROW12530.1"/>
    </source>
</evidence>
<gene>
    <name evidence="2" type="ORF">VMCG_00738</name>
</gene>
<protein>
    <recommendedName>
        <fullName evidence="1">Heterokaryon incompatibility domain-containing protein</fullName>
    </recommendedName>
</protein>
<sequence>MPRKKSQATPYKIATCGIDPYCYCWGEQRGLQLTRSNYESLTADIPFDQLPGTIQDSILVTIRLGLQYLWVDALCIVQDCPEDWYLEAGKMCDVYQGCSIALVASAASNSGEGLFAARDPLLQAPCVLLGTMVAQSRDEYQRQQTYPWVLETRGWAMQEHLLPTRCIKFASYLIWECRELSINEFGLESQLDTDNLPRDFSSLILEPEDMDLVDITRIRRLWWLILKKYKKSRLSVKSDRLAAIAGLCSAIQRRTGWTFICGLWQPFIIQELLWYRSHGANGSTGLRPSWSWASCDGGVQFVTDQDHIGSTKVAEYVGTLPSPSARARSFSPATIELSGVLFRTRKVGKSQVLRVEGWPDSSYNYTIYDQSDRPWTDGDMLLPLSVWDGRQVVKGLVVAPTISPATFERVGEDLKRLLTSLKGSGEEPFVRRKILLI</sequence>
<comment type="caution">
    <text evidence="2">The sequence shown here is derived from an EMBL/GenBank/DDBJ whole genome shotgun (WGS) entry which is preliminary data.</text>
</comment>
<name>A0A423X9U1_9PEZI</name>
<proteinExistence type="predicted"/>
<dbReference type="OrthoDB" id="5125733at2759"/>
<keyword evidence="3" id="KW-1185">Reference proteome</keyword>
<organism evidence="2 3">
    <name type="scientific">Cytospora schulzeri</name>
    <dbReference type="NCBI Taxonomy" id="448051"/>
    <lineage>
        <taxon>Eukaryota</taxon>
        <taxon>Fungi</taxon>
        <taxon>Dikarya</taxon>
        <taxon>Ascomycota</taxon>
        <taxon>Pezizomycotina</taxon>
        <taxon>Sordariomycetes</taxon>
        <taxon>Sordariomycetidae</taxon>
        <taxon>Diaporthales</taxon>
        <taxon>Cytosporaceae</taxon>
        <taxon>Cytospora</taxon>
    </lineage>
</organism>
<dbReference type="PANTHER" id="PTHR33112">
    <property type="entry name" value="DOMAIN PROTEIN, PUTATIVE-RELATED"/>
    <property type="match status" value="1"/>
</dbReference>
<dbReference type="InterPro" id="IPR010730">
    <property type="entry name" value="HET"/>
</dbReference>